<dbReference type="GO" id="GO:0051213">
    <property type="term" value="F:dioxygenase activity"/>
    <property type="evidence" value="ECO:0007669"/>
    <property type="project" value="UniProtKB-KW"/>
</dbReference>
<dbReference type="InterPro" id="IPR023753">
    <property type="entry name" value="FAD/NAD-binding_dom"/>
</dbReference>
<comment type="cofactor">
    <cofactor evidence="1">
        <name>FAD</name>
        <dbReference type="ChEBI" id="CHEBI:57692"/>
    </cofactor>
</comment>
<dbReference type="Pfam" id="PF07992">
    <property type="entry name" value="Pyr_redox_2"/>
    <property type="match status" value="1"/>
</dbReference>
<dbReference type="InterPro" id="IPR016156">
    <property type="entry name" value="FAD/NAD-linked_Rdtase_dimer_sf"/>
</dbReference>
<evidence type="ECO:0000256" key="5">
    <source>
        <dbReference type="SAM" id="MobiDB-lite"/>
    </source>
</evidence>
<accession>A0A644V2J7</accession>
<feature type="compositionally biased region" description="Gly residues" evidence="5">
    <location>
        <begin position="1"/>
        <end position="11"/>
    </location>
</feature>
<name>A0A644V2J7_9ZZZZ</name>
<dbReference type="InterPro" id="IPR028202">
    <property type="entry name" value="Reductase_C"/>
</dbReference>
<dbReference type="SUPFAM" id="SSF55424">
    <property type="entry name" value="FAD/NAD-linked reductases, dimerisation (C-terminal) domain"/>
    <property type="match status" value="1"/>
</dbReference>
<keyword evidence="2" id="KW-0285">Flavoprotein</keyword>
<dbReference type="PANTHER" id="PTHR43557">
    <property type="entry name" value="APOPTOSIS-INDUCING FACTOR 1"/>
    <property type="match status" value="1"/>
</dbReference>
<feature type="region of interest" description="Disordered" evidence="5">
    <location>
        <begin position="1"/>
        <end position="23"/>
    </location>
</feature>
<dbReference type="EMBL" id="VSSQ01000206">
    <property type="protein sequence ID" value="MPL85454.1"/>
    <property type="molecule type" value="Genomic_DNA"/>
</dbReference>
<reference evidence="8" key="1">
    <citation type="submission" date="2019-08" db="EMBL/GenBank/DDBJ databases">
        <authorList>
            <person name="Kucharzyk K."/>
            <person name="Murdoch R.W."/>
            <person name="Higgins S."/>
            <person name="Loffler F."/>
        </authorList>
    </citation>
    <scope>NUCLEOTIDE SEQUENCE</scope>
</reference>
<feature type="domain" description="FAD/NAD(P)-binding" evidence="6">
    <location>
        <begin position="223"/>
        <end position="518"/>
    </location>
</feature>
<keyword evidence="8" id="KW-0223">Dioxygenase</keyword>
<dbReference type="AlphaFoldDB" id="A0A644V2J7"/>
<sequence length="618" mass="65005">MRGKGRGGGPGASARRLRGAARRPPVIASWGSHRGKQSFARGDVAHAGRFLAVQDFHHAILDQHRIAGGAVDETGGRGREIHPDRGGEGRFRIGEHRDPGRIRAGRIAPGLHHEGVVDRDADDLVDALLGELVPGADEARHMGGGAHAGIGARHGKDHHLAALHLGAKAHRLGPVVSQNQQRGAGKHVPNRNSHCCPSRVACRCPEDIGSARNGTRGEMMAGIVIVGGGQAATSMAAKLRGLGYVGAVTILGEEPVAPYQRPPLSKGYLLGQMPLDRLTLRGDDWWAANDITLRTGTRVETIDRAAKTVVTAAGETVAYDQLALCTGAPPRRLPAAIGGDLPGVYTVRTLADVDAMAPEFRAGRRLVVIGGGYIGLEAAAVASKLGLSVTLIEAAPRILGRVACAETADAIRALHVAHGVTILEGIGLKRLTGETCVTGAELADGRVIAADFVITGIGVTPETRLAAAAGLKVENGIAVDPTGRTEDPSIWAAGDCAAFPWMGARLRMESVGNAIDMGELVAENMLGAGRAYVPKPWFWSDQFDAKLQIAGLNTGYDRVVTRQGEGASFWYFRGETLIAVDALNDARAYMIGKRLIEAGRPVTPEQIETAADLKALMK</sequence>
<feature type="compositionally biased region" description="Basic and acidic residues" evidence="5">
    <location>
        <begin position="74"/>
        <end position="96"/>
    </location>
</feature>
<keyword evidence="3" id="KW-0274">FAD</keyword>
<organism evidence="8">
    <name type="scientific">bioreactor metagenome</name>
    <dbReference type="NCBI Taxonomy" id="1076179"/>
    <lineage>
        <taxon>unclassified sequences</taxon>
        <taxon>metagenomes</taxon>
        <taxon>ecological metagenomes</taxon>
    </lineage>
</organism>
<proteinExistence type="predicted"/>
<dbReference type="InterPro" id="IPR050446">
    <property type="entry name" value="FAD-oxidoreductase/Apoptosis"/>
</dbReference>
<evidence type="ECO:0000259" key="6">
    <source>
        <dbReference type="Pfam" id="PF07992"/>
    </source>
</evidence>
<feature type="region of interest" description="Disordered" evidence="5">
    <location>
        <begin position="71"/>
        <end position="96"/>
    </location>
</feature>
<dbReference type="GO" id="GO:0008860">
    <property type="term" value="F:ferredoxin-NAD+ reductase activity"/>
    <property type="evidence" value="ECO:0007669"/>
    <property type="project" value="UniProtKB-EC"/>
</dbReference>
<evidence type="ECO:0000256" key="3">
    <source>
        <dbReference type="ARBA" id="ARBA00022827"/>
    </source>
</evidence>
<feature type="domain" description="Reductase C-terminal" evidence="7">
    <location>
        <begin position="537"/>
        <end position="617"/>
    </location>
</feature>
<dbReference type="PANTHER" id="PTHR43557:SF2">
    <property type="entry name" value="RIESKE DOMAIN-CONTAINING PROTEIN-RELATED"/>
    <property type="match status" value="1"/>
</dbReference>
<dbReference type="InterPro" id="IPR036188">
    <property type="entry name" value="FAD/NAD-bd_sf"/>
</dbReference>
<dbReference type="PRINTS" id="PR00411">
    <property type="entry name" value="PNDRDTASEI"/>
</dbReference>
<keyword evidence="4 8" id="KW-0560">Oxidoreductase</keyword>
<dbReference type="Pfam" id="PF14759">
    <property type="entry name" value="Reductase_C"/>
    <property type="match status" value="1"/>
</dbReference>
<dbReference type="GO" id="GO:0005737">
    <property type="term" value="C:cytoplasm"/>
    <property type="evidence" value="ECO:0007669"/>
    <property type="project" value="TreeGrafter"/>
</dbReference>
<evidence type="ECO:0000256" key="2">
    <source>
        <dbReference type="ARBA" id="ARBA00022630"/>
    </source>
</evidence>
<dbReference type="GO" id="GO:0016651">
    <property type="term" value="F:oxidoreductase activity, acting on NAD(P)H"/>
    <property type="evidence" value="ECO:0007669"/>
    <property type="project" value="TreeGrafter"/>
</dbReference>
<comment type="caution">
    <text evidence="8">The sequence shown here is derived from an EMBL/GenBank/DDBJ whole genome shotgun (WGS) entry which is preliminary data.</text>
</comment>
<dbReference type="EC" id="1.18.1.3" evidence="8"/>
<dbReference type="SUPFAM" id="SSF51905">
    <property type="entry name" value="FAD/NAD(P)-binding domain"/>
    <property type="match status" value="2"/>
</dbReference>
<dbReference type="Gene3D" id="3.50.50.60">
    <property type="entry name" value="FAD/NAD(P)-binding domain"/>
    <property type="match status" value="2"/>
</dbReference>
<evidence type="ECO:0000256" key="1">
    <source>
        <dbReference type="ARBA" id="ARBA00001974"/>
    </source>
</evidence>
<gene>
    <name evidence="8" type="primary">hcaD_1</name>
    <name evidence="8" type="ORF">SDC9_31422</name>
</gene>
<dbReference type="PRINTS" id="PR00368">
    <property type="entry name" value="FADPNR"/>
</dbReference>
<dbReference type="Gene3D" id="3.30.390.30">
    <property type="match status" value="1"/>
</dbReference>
<evidence type="ECO:0000313" key="8">
    <source>
        <dbReference type="EMBL" id="MPL85454.1"/>
    </source>
</evidence>
<evidence type="ECO:0000259" key="7">
    <source>
        <dbReference type="Pfam" id="PF14759"/>
    </source>
</evidence>
<evidence type="ECO:0000256" key="4">
    <source>
        <dbReference type="ARBA" id="ARBA00023002"/>
    </source>
</evidence>
<protein>
    <submittedName>
        <fullName evidence="8">3-phenylpropionate/cinnamic acid dioxygenase ferredoxin--NAD(+) reductase component</fullName>
        <ecNumber evidence="8">1.18.1.3</ecNumber>
    </submittedName>
</protein>